<evidence type="ECO:0000256" key="11">
    <source>
        <dbReference type="ARBA" id="ARBA00023136"/>
    </source>
</evidence>
<comment type="cofactor">
    <cofactor evidence="1">
        <name>Zn(2+)</name>
        <dbReference type="ChEBI" id="CHEBI:29105"/>
    </cofactor>
</comment>
<sequence length="244" mass="26633">MLRFRLFDIPVGVHATFLFIALLGAMSYPGNYVAIAVWTVAAFVSILMHELGHALVARGFGAKGVDITLYGLGGLTSFKHVQPMSHGRSFVISASGSAVGIIVGGAMWALVRAGVFDWATFEVAVFVNSVIFTSLVWGVLNWIPIVPLDGGHMVRHFVAIFNEERAPLISQIITWAAVVILVPYAWMNGYRFAVVIVLLFAFSGLREFREETARRKPKPMAPPEPRPAPPADPTPPKPPPEFPI</sequence>
<gene>
    <name evidence="15" type="ORF">MNBD_ACTINO01-2052</name>
</gene>
<keyword evidence="5 13" id="KW-0812">Transmembrane</keyword>
<comment type="subcellular location">
    <subcellularLocation>
        <location evidence="2">Membrane</location>
        <topology evidence="2">Multi-pass membrane protein</topology>
    </subcellularLocation>
</comment>
<name>A0A3B0SED0_9ZZZZ</name>
<evidence type="ECO:0000256" key="10">
    <source>
        <dbReference type="ARBA" id="ARBA00023049"/>
    </source>
</evidence>
<evidence type="ECO:0000256" key="5">
    <source>
        <dbReference type="ARBA" id="ARBA00022692"/>
    </source>
</evidence>
<feature type="transmembrane region" description="Helical" evidence="13">
    <location>
        <begin position="32"/>
        <end position="48"/>
    </location>
</feature>
<keyword evidence="4" id="KW-0645">Protease</keyword>
<evidence type="ECO:0000256" key="1">
    <source>
        <dbReference type="ARBA" id="ARBA00001947"/>
    </source>
</evidence>
<dbReference type="PANTHER" id="PTHR39188:SF3">
    <property type="entry name" value="STAGE IV SPORULATION PROTEIN FB"/>
    <property type="match status" value="1"/>
</dbReference>
<dbReference type="GO" id="GO:0046872">
    <property type="term" value="F:metal ion binding"/>
    <property type="evidence" value="ECO:0007669"/>
    <property type="project" value="UniProtKB-KW"/>
</dbReference>
<feature type="compositionally biased region" description="Pro residues" evidence="12">
    <location>
        <begin position="219"/>
        <end position="244"/>
    </location>
</feature>
<feature type="domain" description="Peptidase M50" evidence="14">
    <location>
        <begin position="122"/>
        <end position="180"/>
    </location>
</feature>
<dbReference type="GO" id="GO:0008237">
    <property type="term" value="F:metallopeptidase activity"/>
    <property type="evidence" value="ECO:0007669"/>
    <property type="project" value="UniProtKB-KW"/>
</dbReference>
<keyword evidence="9 13" id="KW-1133">Transmembrane helix</keyword>
<dbReference type="GO" id="GO:0016020">
    <property type="term" value="C:membrane"/>
    <property type="evidence" value="ECO:0007669"/>
    <property type="project" value="UniProtKB-SubCell"/>
</dbReference>
<protein>
    <recommendedName>
        <fullName evidence="14">Peptidase M50 domain-containing protein</fullName>
    </recommendedName>
</protein>
<evidence type="ECO:0000256" key="3">
    <source>
        <dbReference type="ARBA" id="ARBA00007931"/>
    </source>
</evidence>
<feature type="transmembrane region" description="Helical" evidence="13">
    <location>
        <begin position="192"/>
        <end position="208"/>
    </location>
</feature>
<dbReference type="Pfam" id="PF02163">
    <property type="entry name" value="Peptidase_M50"/>
    <property type="match status" value="1"/>
</dbReference>
<keyword evidence="6" id="KW-0479">Metal-binding</keyword>
<evidence type="ECO:0000256" key="2">
    <source>
        <dbReference type="ARBA" id="ARBA00004141"/>
    </source>
</evidence>
<dbReference type="EMBL" id="UOEI01000402">
    <property type="protein sequence ID" value="VAW04601.1"/>
    <property type="molecule type" value="Genomic_DNA"/>
</dbReference>
<keyword evidence="11 13" id="KW-0472">Membrane</keyword>
<evidence type="ECO:0000313" key="15">
    <source>
        <dbReference type="EMBL" id="VAW04601.1"/>
    </source>
</evidence>
<evidence type="ECO:0000256" key="13">
    <source>
        <dbReference type="SAM" id="Phobius"/>
    </source>
</evidence>
<evidence type="ECO:0000256" key="7">
    <source>
        <dbReference type="ARBA" id="ARBA00022801"/>
    </source>
</evidence>
<dbReference type="InterPro" id="IPR008915">
    <property type="entry name" value="Peptidase_M50"/>
</dbReference>
<dbReference type="GO" id="GO:0006508">
    <property type="term" value="P:proteolysis"/>
    <property type="evidence" value="ECO:0007669"/>
    <property type="project" value="UniProtKB-KW"/>
</dbReference>
<keyword evidence="8" id="KW-0862">Zinc</keyword>
<evidence type="ECO:0000259" key="14">
    <source>
        <dbReference type="Pfam" id="PF02163"/>
    </source>
</evidence>
<dbReference type="AlphaFoldDB" id="A0A3B0SED0"/>
<keyword evidence="7" id="KW-0378">Hydrolase</keyword>
<comment type="similarity">
    <text evidence="3">Belongs to the peptidase M50B family.</text>
</comment>
<feature type="region of interest" description="Disordered" evidence="12">
    <location>
        <begin position="212"/>
        <end position="244"/>
    </location>
</feature>
<feature type="transmembrane region" description="Helical" evidence="13">
    <location>
        <begin position="123"/>
        <end position="145"/>
    </location>
</feature>
<feature type="transmembrane region" description="Helical" evidence="13">
    <location>
        <begin position="89"/>
        <end position="111"/>
    </location>
</feature>
<accession>A0A3B0SED0</accession>
<feature type="transmembrane region" description="Helical" evidence="13">
    <location>
        <begin position="166"/>
        <end position="186"/>
    </location>
</feature>
<proteinExistence type="inferred from homology"/>
<feature type="transmembrane region" description="Helical" evidence="13">
    <location>
        <begin position="7"/>
        <end position="26"/>
    </location>
</feature>
<evidence type="ECO:0000256" key="6">
    <source>
        <dbReference type="ARBA" id="ARBA00022723"/>
    </source>
</evidence>
<keyword evidence="10" id="KW-0482">Metalloprotease</keyword>
<dbReference type="PANTHER" id="PTHR39188">
    <property type="entry name" value="MEMBRANE-ASSOCIATED ZINC METALLOPROTEASE M50B"/>
    <property type="match status" value="1"/>
</dbReference>
<evidence type="ECO:0000256" key="4">
    <source>
        <dbReference type="ARBA" id="ARBA00022670"/>
    </source>
</evidence>
<evidence type="ECO:0000256" key="8">
    <source>
        <dbReference type="ARBA" id="ARBA00022833"/>
    </source>
</evidence>
<reference evidence="15" key="1">
    <citation type="submission" date="2018-06" db="EMBL/GenBank/DDBJ databases">
        <authorList>
            <person name="Zhirakovskaya E."/>
        </authorList>
    </citation>
    <scope>NUCLEOTIDE SEQUENCE</scope>
</reference>
<evidence type="ECO:0000256" key="9">
    <source>
        <dbReference type="ARBA" id="ARBA00022989"/>
    </source>
</evidence>
<organism evidence="15">
    <name type="scientific">hydrothermal vent metagenome</name>
    <dbReference type="NCBI Taxonomy" id="652676"/>
    <lineage>
        <taxon>unclassified sequences</taxon>
        <taxon>metagenomes</taxon>
        <taxon>ecological metagenomes</taxon>
    </lineage>
</organism>
<evidence type="ECO:0000256" key="12">
    <source>
        <dbReference type="SAM" id="MobiDB-lite"/>
    </source>
</evidence>